<dbReference type="Proteomes" id="UP000036367">
    <property type="component" value="Unassembled WGS sequence"/>
</dbReference>
<evidence type="ECO:0000313" key="3">
    <source>
        <dbReference type="Proteomes" id="UP000036367"/>
    </source>
</evidence>
<feature type="region of interest" description="Disordered" evidence="1">
    <location>
        <begin position="93"/>
        <end position="113"/>
    </location>
</feature>
<dbReference type="EMBL" id="LECT01000005">
    <property type="protein sequence ID" value="KLU07638.1"/>
    <property type="molecule type" value="Genomic_DNA"/>
</dbReference>
<accession>A0A0J1BMG3</accession>
<name>A0A0J1BMG3_RHOIS</name>
<dbReference type="AlphaFoldDB" id="A0A0J1BMG3"/>
<proteinExistence type="predicted"/>
<comment type="caution">
    <text evidence="2">The sequence shown here is derived from an EMBL/GenBank/DDBJ whole genome shotgun (WGS) entry which is preliminary data.</text>
</comment>
<keyword evidence="3" id="KW-1185">Reference proteome</keyword>
<organism evidence="2 3">
    <name type="scientific">Rhodopirellula islandica</name>
    <dbReference type="NCBI Taxonomy" id="595434"/>
    <lineage>
        <taxon>Bacteria</taxon>
        <taxon>Pseudomonadati</taxon>
        <taxon>Planctomycetota</taxon>
        <taxon>Planctomycetia</taxon>
        <taxon>Pirellulales</taxon>
        <taxon>Pirellulaceae</taxon>
        <taxon>Rhodopirellula</taxon>
    </lineage>
</organism>
<gene>
    <name evidence="2" type="ORF">RISK_000315</name>
</gene>
<reference evidence="2" key="1">
    <citation type="submission" date="2015-05" db="EMBL/GenBank/DDBJ databases">
        <title>Permanent draft genome of Rhodopirellula islandicus K833.</title>
        <authorList>
            <person name="Kizina J."/>
            <person name="Richter M."/>
            <person name="Glockner F.O."/>
            <person name="Harder J."/>
        </authorList>
    </citation>
    <scope>NUCLEOTIDE SEQUENCE [LARGE SCALE GENOMIC DNA]</scope>
    <source>
        <strain evidence="2">K833</strain>
    </source>
</reference>
<sequence>MGVLPFGRFGMRNLPLQTRGYFCFGLRSKWGVRWRDVWLTADRSTQARKTKRDHATDRPPPSLVTTTASLFLIRPHTHTAPIQRSGGFEIPCSPILQTPPAQRSGGFEVPIQQ</sequence>
<evidence type="ECO:0000313" key="2">
    <source>
        <dbReference type="EMBL" id="KLU07638.1"/>
    </source>
</evidence>
<evidence type="ECO:0000256" key="1">
    <source>
        <dbReference type="SAM" id="MobiDB-lite"/>
    </source>
</evidence>
<protein>
    <submittedName>
        <fullName evidence="2">Uncharacterized protein</fullName>
    </submittedName>
</protein>